<evidence type="ECO:0000313" key="6">
    <source>
        <dbReference type="EMBL" id="MET3545572.1"/>
    </source>
</evidence>
<evidence type="ECO:0000256" key="1">
    <source>
        <dbReference type="ARBA" id="ARBA00022448"/>
    </source>
</evidence>
<keyword evidence="2" id="KW-0547">Nucleotide-binding</keyword>
<dbReference type="PROSITE" id="PS50893">
    <property type="entry name" value="ABC_TRANSPORTER_2"/>
    <property type="match status" value="1"/>
</dbReference>
<proteinExistence type="predicted"/>
<evidence type="ECO:0000256" key="4">
    <source>
        <dbReference type="SAM" id="MobiDB-lite"/>
    </source>
</evidence>
<keyword evidence="3 6" id="KW-0067">ATP-binding</keyword>
<dbReference type="Pfam" id="PF00005">
    <property type="entry name" value="ABC_tran"/>
    <property type="match status" value="1"/>
</dbReference>
<feature type="region of interest" description="Disordered" evidence="4">
    <location>
        <begin position="1"/>
        <end position="30"/>
    </location>
</feature>
<dbReference type="InterPro" id="IPR003439">
    <property type="entry name" value="ABC_transporter-like_ATP-bd"/>
</dbReference>
<dbReference type="InterPro" id="IPR003593">
    <property type="entry name" value="AAA+_ATPase"/>
</dbReference>
<dbReference type="SUPFAM" id="SSF52540">
    <property type="entry name" value="P-loop containing nucleoside triphosphate hydrolases"/>
    <property type="match status" value="1"/>
</dbReference>
<dbReference type="GO" id="GO:0005524">
    <property type="term" value="F:ATP binding"/>
    <property type="evidence" value="ECO:0007669"/>
    <property type="project" value="UniProtKB-KW"/>
</dbReference>
<dbReference type="InterPro" id="IPR015854">
    <property type="entry name" value="ABC_transpr_LolD-like"/>
</dbReference>
<accession>A0ABV2F1G2</accession>
<dbReference type="InterPro" id="IPR027417">
    <property type="entry name" value="P-loop_NTPase"/>
</dbReference>
<evidence type="ECO:0000256" key="2">
    <source>
        <dbReference type="ARBA" id="ARBA00022741"/>
    </source>
</evidence>
<organism evidence="6 7">
    <name type="scientific">Paenibacillus favisporus</name>
    <dbReference type="NCBI Taxonomy" id="221028"/>
    <lineage>
        <taxon>Bacteria</taxon>
        <taxon>Bacillati</taxon>
        <taxon>Bacillota</taxon>
        <taxon>Bacilli</taxon>
        <taxon>Bacillales</taxon>
        <taxon>Paenibacillaceae</taxon>
        <taxon>Paenibacillus</taxon>
    </lineage>
</organism>
<dbReference type="InterPro" id="IPR017871">
    <property type="entry name" value="ABC_transporter-like_CS"/>
</dbReference>
<comment type="caution">
    <text evidence="6">The sequence shown here is derived from an EMBL/GenBank/DDBJ whole genome shotgun (WGS) entry which is preliminary data.</text>
</comment>
<protein>
    <submittedName>
        <fullName evidence="6">ABC transport system ATP-binding protein</fullName>
    </submittedName>
</protein>
<dbReference type="Proteomes" id="UP001549098">
    <property type="component" value="Unassembled WGS sequence"/>
</dbReference>
<keyword evidence="7" id="KW-1185">Reference proteome</keyword>
<evidence type="ECO:0000256" key="3">
    <source>
        <dbReference type="ARBA" id="ARBA00022840"/>
    </source>
</evidence>
<evidence type="ECO:0000313" key="7">
    <source>
        <dbReference type="Proteomes" id="UP001549098"/>
    </source>
</evidence>
<dbReference type="PROSITE" id="PS00211">
    <property type="entry name" value="ABC_TRANSPORTER_1"/>
    <property type="match status" value="1"/>
</dbReference>
<dbReference type="PANTHER" id="PTHR24220">
    <property type="entry name" value="IMPORT ATP-BINDING PROTEIN"/>
    <property type="match status" value="1"/>
</dbReference>
<dbReference type="CDD" id="cd03255">
    <property type="entry name" value="ABC_MJ0796_LolCDE_FtsE"/>
    <property type="match status" value="1"/>
</dbReference>
<sequence length="259" mass="28195">MMLVKANRVRTKGASAMTGKETERKDTGGGPILQASGITRIFGRGNTAVTALENIDLNIPPGTIVALRGRSGSGKTTLLNILSALDDPTEGQVYFKGREITGLSGSERSQIRRKEIGLVFQSYGLIPLMSAYENVEFGLRIAGLKGNREVVEHALDRVGMRERMKHRPSELSGGEQQRVAIARAIVHQPELLIADEPTAELDSRMGLQVVRIFRELVKESGMTVVLTTHDPGMMELVDHVIALEDGNIVSQTTNESPLI</sequence>
<dbReference type="InterPro" id="IPR017911">
    <property type="entry name" value="MacB-like_ATP-bd"/>
</dbReference>
<name>A0ABV2F1G2_9BACL</name>
<reference evidence="6 7" key="1">
    <citation type="submission" date="2024-06" db="EMBL/GenBank/DDBJ databases">
        <title>Genomic Encyclopedia of Type Strains, Phase IV (KMG-IV): sequencing the most valuable type-strain genomes for metagenomic binning, comparative biology and taxonomic classification.</title>
        <authorList>
            <person name="Goeker M."/>
        </authorList>
    </citation>
    <scope>NUCLEOTIDE SEQUENCE [LARGE SCALE GENOMIC DNA]</scope>
    <source>
        <strain evidence="6 7">DSM 17253</strain>
    </source>
</reference>
<feature type="domain" description="ABC transporter" evidence="5">
    <location>
        <begin position="33"/>
        <end position="259"/>
    </location>
</feature>
<keyword evidence="1" id="KW-0813">Transport</keyword>
<dbReference type="SMART" id="SM00382">
    <property type="entry name" value="AAA"/>
    <property type="match status" value="1"/>
</dbReference>
<dbReference type="Gene3D" id="3.40.50.300">
    <property type="entry name" value="P-loop containing nucleotide triphosphate hydrolases"/>
    <property type="match status" value="1"/>
</dbReference>
<evidence type="ECO:0000259" key="5">
    <source>
        <dbReference type="PROSITE" id="PS50893"/>
    </source>
</evidence>
<gene>
    <name evidence="6" type="ORF">ABID47_002183</name>
</gene>
<dbReference type="EMBL" id="JBEPLV010000002">
    <property type="protein sequence ID" value="MET3545572.1"/>
    <property type="molecule type" value="Genomic_DNA"/>
</dbReference>